<dbReference type="SUPFAM" id="SSF55811">
    <property type="entry name" value="Nudix"/>
    <property type="match status" value="1"/>
</dbReference>
<feature type="domain" description="Nudix hydrolase" evidence="1">
    <location>
        <begin position="137"/>
        <end position="291"/>
    </location>
</feature>
<dbReference type="PROSITE" id="PS51462">
    <property type="entry name" value="NUDIX"/>
    <property type="match status" value="1"/>
</dbReference>
<reference evidence="2 3" key="1">
    <citation type="journal article" date="2023" name="bioRxiv">
        <title>High-quality genome assemblies of four members of thePodospora anserinaspecies complex.</title>
        <authorList>
            <person name="Ament-Velasquez S.L."/>
            <person name="Vogan A.A."/>
            <person name="Wallerman O."/>
            <person name="Hartmann F."/>
            <person name="Gautier V."/>
            <person name="Silar P."/>
            <person name="Giraud T."/>
            <person name="Johannesson H."/>
        </authorList>
    </citation>
    <scope>NUCLEOTIDE SEQUENCE [LARGE SCALE GENOMIC DNA]</scope>
    <source>
        <strain evidence="2 3">CBS 415.72m</strain>
    </source>
</reference>
<gene>
    <name evidence="2" type="ORF">QC762_608340</name>
</gene>
<comment type="caution">
    <text evidence="2">The sequence shown here is derived from an EMBL/GenBank/DDBJ whole genome shotgun (WGS) entry which is preliminary data.</text>
</comment>
<dbReference type="CDD" id="cd03676">
    <property type="entry name" value="NUDIX_Tnr3_like"/>
    <property type="match status" value="1"/>
</dbReference>
<organism evidence="2 3">
    <name type="scientific">Podospora pseudocomata</name>
    <dbReference type="NCBI Taxonomy" id="2093779"/>
    <lineage>
        <taxon>Eukaryota</taxon>
        <taxon>Fungi</taxon>
        <taxon>Dikarya</taxon>
        <taxon>Ascomycota</taxon>
        <taxon>Pezizomycotina</taxon>
        <taxon>Sordariomycetes</taxon>
        <taxon>Sordariomycetidae</taxon>
        <taxon>Sordariales</taxon>
        <taxon>Podosporaceae</taxon>
        <taxon>Podospora</taxon>
    </lineage>
</organism>
<accession>A0ABR0G8S9</accession>
<protein>
    <recommendedName>
        <fullName evidence="1">Nudix hydrolase domain-containing protein</fullName>
    </recommendedName>
</protein>
<evidence type="ECO:0000313" key="2">
    <source>
        <dbReference type="EMBL" id="KAK4652123.1"/>
    </source>
</evidence>
<name>A0ABR0G8S9_9PEZI</name>
<dbReference type="GeneID" id="87912417"/>
<dbReference type="Proteomes" id="UP001323405">
    <property type="component" value="Unassembled WGS sequence"/>
</dbReference>
<dbReference type="EMBL" id="JAFFHA010000008">
    <property type="protein sequence ID" value="KAK4652123.1"/>
    <property type="molecule type" value="Genomic_DNA"/>
</dbReference>
<dbReference type="InterPro" id="IPR015797">
    <property type="entry name" value="NUDIX_hydrolase-like_dom_sf"/>
</dbReference>
<dbReference type="InterPro" id="IPR000086">
    <property type="entry name" value="NUDIX_hydrolase_dom"/>
</dbReference>
<proteinExistence type="predicted"/>
<sequence length="310" mass="34646">MSTAPTSKEYKTFLDVVNARDNCVFPILQWGLQVHIDSIDRFYHLVIPPADQTVRLVIPSVVSAFRGRKLDEPSRPRTLALVDGTDAASRAAIVEKTLHKFCDEKMLAILSRWRNELKPIYGSSGELPFKIDRAAAPLLGVVSYGIHRTAFTRSDDGHIKLWVQKRSQSTAFYPGHLDNTVASSTMPDGQLPLEVAILEAGEEATLPEDLVRSRTKSCGTVTYMHLHNALAIGEVGLVQPQVEYLFELELPGGAEPKPCDHKEEWIKLFDAEELIESILQGNHALLSKLRSYVNHLDIQVTSNRVTLWLL</sequence>
<keyword evidence="3" id="KW-1185">Reference proteome</keyword>
<evidence type="ECO:0000313" key="3">
    <source>
        <dbReference type="Proteomes" id="UP001323405"/>
    </source>
</evidence>
<dbReference type="InterPro" id="IPR031804">
    <property type="entry name" value="DUF4743"/>
</dbReference>
<dbReference type="Gene3D" id="3.90.79.10">
    <property type="entry name" value="Nucleoside Triphosphate Pyrophosphohydrolase"/>
    <property type="match status" value="1"/>
</dbReference>
<dbReference type="Pfam" id="PF15916">
    <property type="entry name" value="DUF4743"/>
    <property type="match status" value="1"/>
</dbReference>
<dbReference type="RefSeq" id="XP_062741098.1">
    <property type="nucleotide sequence ID" value="XM_062892510.1"/>
</dbReference>
<evidence type="ECO:0000259" key="1">
    <source>
        <dbReference type="PROSITE" id="PS51462"/>
    </source>
</evidence>